<proteinExistence type="predicted"/>
<dbReference type="InterPro" id="IPR013320">
    <property type="entry name" value="ConA-like_dom_sf"/>
</dbReference>
<comment type="caution">
    <text evidence="1">Lacks conserved residue(s) required for the propagation of feature annotation.</text>
</comment>
<gene>
    <name evidence="3" type="ORF">NEMVEDRAFT_v1g208492</name>
</gene>
<evidence type="ECO:0000259" key="2">
    <source>
        <dbReference type="PROSITE" id="PS50025"/>
    </source>
</evidence>
<evidence type="ECO:0000256" key="1">
    <source>
        <dbReference type="PROSITE-ProRule" id="PRU00122"/>
    </source>
</evidence>
<reference evidence="3 4" key="1">
    <citation type="journal article" date="2007" name="Science">
        <title>Sea anemone genome reveals ancestral eumetazoan gene repertoire and genomic organization.</title>
        <authorList>
            <person name="Putnam N.H."/>
            <person name="Srivastava M."/>
            <person name="Hellsten U."/>
            <person name="Dirks B."/>
            <person name="Chapman J."/>
            <person name="Salamov A."/>
            <person name="Terry A."/>
            <person name="Shapiro H."/>
            <person name="Lindquist E."/>
            <person name="Kapitonov V.V."/>
            <person name="Jurka J."/>
            <person name="Genikhovich G."/>
            <person name="Grigoriev I.V."/>
            <person name="Lucas S.M."/>
            <person name="Steele R.E."/>
            <person name="Finnerty J.R."/>
            <person name="Technau U."/>
            <person name="Martindale M.Q."/>
            <person name="Rokhsar D.S."/>
        </authorList>
    </citation>
    <scope>NUCLEOTIDE SEQUENCE [LARGE SCALE GENOMIC DNA]</scope>
    <source>
        <strain evidence="4">CH2 X CH6</strain>
    </source>
</reference>
<accession>A7S8N5</accession>
<dbReference type="InParanoid" id="A7S8N5"/>
<feature type="domain" description="Laminin G" evidence="2">
    <location>
        <begin position="11"/>
        <end position="202"/>
    </location>
</feature>
<dbReference type="SUPFAM" id="SSF49899">
    <property type="entry name" value="Concanavalin A-like lectins/glucanases"/>
    <property type="match status" value="1"/>
</dbReference>
<dbReference type="Proteomes" id="UP000001593">
    <property type="component" value="Unassembled WGS sequence"/>
</dbReference>
<dbReference type="InterPro" id="IPR050372">
    <property type="entry name" value="Neurexin-related_CASP"/>
</dbReference>
<sequence>MRNIWIALLLSVLFGTRSILALRFNSLLAYAIFDRWDATTNGTLLFEFKTQKENGFLIYEDDPSGMDFIDIFLVDGKVRMRLHVGQCVLKEAFVHGNFSDNKWHRVQVFRNFQNTILKVDHHSSKAISCKAKDSSFTVTSALYVGGFPLDISLNSLAFPGSFYEIYNGNRFVGCISGVKFSDVLGRFTPAQLKNTSGTTPDCKRACTKPYEFLTNCKQQKGCAKKITECDCLDTGYEGQDCTRDLNLYA</sequence>
<dbReference type="STRING" id="45351.A7S8N5"/>
<dbReference type="Gene3D" id="2.60.120.200">
    <property type="match status" value="1"/>
</dbReference>
<dbReference type="InterPro" id="IPR001791">
    <property type="entry name" value="Laminin_G"/>
</dbReference>
<keyword evidence="4" id="KW-1185">Reference proteome</keyword>
<evidence type="ECO:0000313" key="3">
    <source>
        <dbReference type="EMBL" id="EDO39901.1"/>
    </source>
</evidence>
<name>A7S8N5_NEMVE</name>
<dbReference type="PANTHER" id="PTHR15036">
    <property type="entry name" value="PIKACHURIN-LIKE PROTEIN"/>
    <property type="match status" value="1"/>
</dbReference>
<dbReference type="SMART" id="SM00282">
    <property type="entry name" value="LamG"/>
    <property type="match status" value="1"/>
</dbReference>
<dbReference type="CDD" id="cd00110">
    <property type="entry name" value="LamG"/>
    <property type="match status" value="1"/>
</dbReference>
<evidence type="ECO:0000313" key="4">
    <source>
        <dbReference type="Proteomes" id="UP000001593"/>
    </source>
</evidence>
<organism evidence="3 4">
    <name type="scientific">Nematostella vectensis</name>
    <name type="common">Starlet sea anemone</name>
    <dbReference type="NCBI Taxonomy" id="45351"/>
    <lineage>
        <taxon>Eukaryota</taxon>
        <taxon>Metazoa</taxon>
        <taxon>Cnidaria</taxon>
        <taxon>Anthozoa</taxon>
        <taxon>Hexacorallia</taxon>
        <taxon>Actiniaria</taxon>
        <taxon>Edwardsiidae</taxon>
        <taxon>Nematostella</taxon>
    </lineage>
</organism>
<dbReference type="PhylomeDB" id="A7S8N5"/>
<dbReference type="EMBL" id="DS469599">
    <property type="protein sequence ID" value="EDO39901.1"/>
    <property type="molecule type" value="Genomic_DNA"/>
</dbReference>
<dbReference type="eggNOG" id="KOG3514">
    <property type="taxonomic scope" value="Eukaryota"/>
</dbReference>
<dbReference type="HOGENOM" id="CLU_074005_0_1_1"/>
<dbReference type="PANTHER" id="PTHR15036:SF89">
    <property type="entry name" value="NEUREXIN 1, ISOFORM F"/>
    <property type="match status" value="1"/>
</dbReference>
<dbReference type="PROSITE" id="PS50025">
    <property type="entry name" value="LAM_G_DOMAIN"/>
    <property type="match status" value="1"/>
</dbReference>
<dbReference type="OMA" id="MRNIWIA"/>
<protein>
    <recommendedName>
        <fullName evidence="2">Laminin G domain-containing protein</fullName>
    </recommendedName>
</protein>
<dbReference type="AlphaFoldDB" id="A7S8N5"/>
<dbReference type="Pfam" id="PF02210">
    <property type="entry name" value="Laminin_G_2"/>
    <property type="match status" value="1"/>
</dbReference>